<accession>A0A1Q5PWZ3</accession>
<dbReference type="InterPro" id="IPR027417">
    <property type="entry name" value="P-loop_NTPase"/>
</dbReference>
<reference evidence="3" key="1">
    <citation type="submission" date="2016-12" db="EMBL/GenBank/DDBJ databases">
        <authorList>
            <person name="Meng X."/>
        </authorList>
    </citation>
    <scope>NUCLEOTIDE SEQUENCE [LARGE SCALE GENOMIC DNA]</scope>
    <source>
        <strain evidence="3">DSM 20732</strain>
    </source>
</reference>
<organism evidence="2 3">
    <name type="scientific">Buchananella hordeovulneris</name>
    <dbReference type="NCBI Taxonomy" id="52770"/>
    <lineage>
        <taxon>Bacteria</taxon>
        <taxon>Bacillati</taxon>
        <taxon>Actinomycetota</taxon>
        <taxon>Actinomycetes</taxon>
        <taxon>Actinomycetales</taxon>
        <taxon>Actinomycetaceae</taxon>
        <taxon>Buchananella</taxon>
    </lineage>
</organism>
<feature type="domain" description="ATPase AAA-type core" evidence="1">
    <location>
        <begin position="29"/>
        <end position="223"/>
    </location>
</feature>
<dbReference type="GO" id="GO:0016887">
    <property type="term" value="F:ATP hydrolysis activity"/>
    <property type="evidence" value="ECO:0007669"/>
    <property type="project" value="InterPro"/>
</dbReference>
<sequence>MSERSRIREQSEHIRSLLRKAQTEHSRITQGLDRTFPDRVLNKARSESVIDSDQIRDRYSKQNALRERLSRVVSVKLQEELPLPEEELEPWALALLSLYLDDAEEKLKPFGDLLEKIELLEKIVNKRLMNKTLTVTAEEGLTVRHSTSSLSIDLDSLSSGEQHEIILLIDLLFNVPPGAVVLIDEPEISLHVAWQIAFLPDVISIADLVGFRFIVATHSPQIIHDKWEHACSLGRGNTGCSGS</sequence>
<dbReference type="Gene3D" id="3.40.50.300">
    <property type="entry name" value="P-loop containing nucleotide triphosphate hydrolases"/>
    <property type="match status" value="1"/>
</dbReference>
<name>A0A1Q5PWZ3_9ACTO</name>
<dbReference type="PANTHER" id="PTHR43581:SF2">
    <property type="entry name" value="EXCINUCLEASE ATPASE SUBUNIT"/>
    <property type="match status" value="1"/>
</dbReference>
<proteinExistence type="predicted"/>
<evidence type="ECO:0000313" key="3">
    <source>
        <dbReference type="Proteomes" id="UP000185612"/>
    </source>
</evidence>
<comment type="caution">
    <text evidence="2">The sequence shown here is derived from an EMBL/GenBank/DDBJ whole genome shotgun (WGS) entry which is preliminary data.</text>
</comment>
<dbReference type="InterPro" id="IPR051396">
    <property type="entry name" value="Bact_Antivir_Def_Nuclease"/>
</dbReference>
<dbReference type="SUPFAM" id="SSF52540">
    <property type="entry name" value="P-loop containing nucleoside triphosphate hydrolases"/>
    <property type="match status" value="1"/>
</dbReference>
<dbReference type="AlphaFoldDB" id="A0A1Q5PWZ3"/>
<keyword evidence="3" id="KW-1185">Reference proteome</keyword>
<dbReference type="GO" id="GO:0005524">
    <property type="term" value="F:ATP binding"/>
    <property type="evidence" value="ECO:0007669"/>
    <property type="project" value="InterPro"/>
</dbReference>
<dbReference type="Pfam" id="PF13304">
    <property type="entry name" value="AAA_21"/>
    <property type="match status" value="1"/>
</dbReference>
<gene>
    <name evidence="2" type="ORF">BSZ40_04230</name>
</gene>
<dbReference type="EMBL" id="MQVS01000003">
    <property type="protein sequence ID" value="OKL52118.1"/>
    <property type="molecule type" value="Genomic_DNA"/>
</dbReference>
<dbReference type="InParanoid" id="A0A1Q5PWZ3"/>
<evidence type="ECO:0000313" key="2">
    <source>
        <dbReference type="EMBL" id="OKL52118.1"/>
    </source>
</evidence>
<dbReference type="PANTHER" id="PTHR43581">
    <property type="entry name" value="ATP/GTP PHOSPHATASE"/>
    <property type="match status" value="1"/>
</dbReference>
<evidence type="ECO:0000259" key="1">
    <source>
        <dbReference type="Pfam" id="PF13304"/>
    </source>
</evidence>
<dbReference type="InterPro" id="IPR003959">
    <property type="entry name" value="ATPase_AAA_core"/>
</dbReference>
<protein>
    <recommendedName>
        <fullName evidence="1">ATPase AAA-type core domain-containing protein</fullName>
    </recommendedName>
</protein>
<dbReference type="Proteomes" id="UP000185612">
    <property type="component" value="Unassembled WGS sequence"/>
</dbReference>
<dbReference type="STRING" id="52770.BSZ40_04230"/>